<evidence type="ECO:0000259" key="5">
    <source>
        <dbReference type="Pfam" id="PF02782"/>
    </source>
</evidence>
<dbReference type="InterPro" id="IPR018484">
    <property type="entry name" value="FGGY_N"/>
</dbReference>
<organism evidence="6 7">
    <name type="scientific">Horticoccus luteus</name>
    <dbReference type="NCBI Taxonomy" id="2862869"/>
    <lineage>
        <taxon>Bacteria</taxon>
        <taxon>Pseudomonadati</taxon>
        <taxon>Verrucomicrobiota</taxon>
        <taxon>Opitutia</taxon>
        <taxon>Opitutales</taxon>
        <taxon>Opitutaceae</taxon>
        <taxon>Horticoccus</taxon>
    </lineage>
</organism>
<evidence type="ECO:0000259" key="4">
    <source>
        <dbReference type="Pfam" id="PF00370"/>
    </source>
</evidence>
<feature type="domain" description="Carbohydrate kinase FGGY N-terminal" evidence="4">
    <location>
        <begin position="4"/>
        <end position="248"/>
    </location>
</feature>
<dbReference type="PANTHER" id="PTHR43095:SF5">
    <property type="entry name" value="XYLULOSE KINASE"/>
    <property type="match status" value="1"/>
</dbReference>
<dbReference type="Pfam" id="PF00370">
    <property type="entry name" value="FGGY_N"/>
    <property type="match status" value="1"/>
</dbReference>
<accession>A0A8F9TT13</accession>
<keyword evidence="7" id="KW-1185">Reference proteome</keyword>
<dbReference type="GO" id="GO:0005975">
    <property type="term" value="P:carbohydrate metabolic process"/>
    <property type="evidence" value="ECO:0007669"/>
    <property type="project" value="InterPro"/>
</dbReference>
<dbReference type="Pfam" id="PF02782">
    <property type="entry name" value="FGGY_C"/>
    <property type="match status" value="1"/>
</dbReference>
<evidence type="ECO:0000313" key="6">
    <source>
        <dbReference type="EMBL" id="QYM78525.1"/>
    </source>
</evidence>
<dbReference type="CDD" id="cd07773">
    <property type="entry name" value="ASKHA_NBD_FGGY_FK"/>
    <property type="match status" value="1"/>
</dbReference>
<proteinExistence type="inferred from homology"/>
<dbReference type="EMBL" id="CP080507">
    <property type="protein sequence ID" value="QYM78525.1"/>
    <property type="molecule type" value="Genomic_DNA"/>
</dbReference>
<dbReference type="Proteomes" id="UP000825051">
    <property type="component" value="Chromosome"/>
</dbReference>
<dbReference type="GO" id="GO:0016301">
    <property type="term" value="F:kinase activity"/>
    <property type="evidence" value="ECO:0007669"/>
    <property type="project" value="UniProtKB-KW"/>
</dbReference>
<dbReference type="AlphaFoldDB" id="A0A8F9TT13"/>
<keyword evidence="2" id="KW-0808">Transferase</keyword>
<reference evidence="6" key="1">
    <citation type="submission" date="2021-08" db="EMBL/GenBank/DDBJ databases">
        <title>Genome of a novel bacterium of the phylum Verrucomicrobia, Oleiharenicola sp. KSB-15.</title>
        <authorList>
            <person name="Chung J.-H."/>
            <person name="Ahn J.-H."/>
            <person name="Yoon Y."/>
            <person name="Kim D.-Y."/>
            <person name="An S.-H."/>
            <person name="Park I."/>
            <person name="Yeon J."/>
        </authorList>
    </citation>
    <scope>NUCLEOTIDE SEQUENCE</scope>
    <source>
        <strain evidence="6">KSB-15</strain>
    </source>
</reference>
<evidence type="ECO:0000256" key="2">
    <source>
        <dbReference type="ARBA" id="ARBA00022679"/>
    </source>
</evidence>
<evidence type="ECO:0000256" key="1">
    <source>
        <dbReference type="ARBA" id="ARBA00009156"/>
    </source>
</evidence>
<evidence type="ECO:0000256" key="3">
    <source>
        <dbReference type="ARBA" id="ARBA00022777"/>
    </source>
</evidence>
<dbReference type="SUPFAM" id="SSF53067">
    <property type="entry name" value="Actin-like ATPase domain"/>
    <property type="match status" value="2"/>
</dbReference>
<evidence type="ECO:0000313" key="7">
    <source>
        <dbReference type="Proteomes" id="UP000825051"/>
    </source>
</evidence>
<dbReference type="InterPro" id="IPR050406">
    <property type="entry name" value="FGGY_Carb_Kinase"/>
</dbReference>
<feature type="domain" description="Carbohydrate kinase FGGY C-terminal" evidence="5">
    <location>
        <begin position="326"/>
        <end position="412"/>
    </location>
</feature>
<keyword evidence="3 6" id="KW-0418">Kinase</keyword>
<gene>
    <name evidence="6" type="ORF">K0B96_14665</name>
</gene>
<dbReference type="RefSeq" id="WP_220161629.1">
    <property type="nucleotide sequence ID" value="NZ_CP080507.1"/>
</dbReference>
<dbReference type="Gene3D" id="3.30.420.40">
    <property type="match status" value="2"/>
</dbReference>
<protein>
    <submittedName>
        <fullName evidence="6">FGGY-family carbohydrate kinase</fullName>
    </submittedName>
</protein>
<dbReference type="PANTHER" id="PTHR43095">
    <property type="entry name" value="SUGAR KINASE"/>
    <property type="match status" value="1"/>
</dbReference>
<dbReference type="InterPro" id="IPR018485">
    <property type="entry name" value="FGGY_C"/>
</dbReference>
<dbReference type="InterPro" id="IPR000577">
    <property type="entry name" value="Carb_kinase_FGGY"/>
</dbReference>
<dbReference type="PIRSF" id="PIRSF000538">
    <property type="entry name" value="GlpK"/>
    <property type="match status" value="1"/>
</dbReference>
<name>A0A8F9TT13_9BACT</name>
<sequence>MPLLLGLDLGTSYFKVGLFEADGAMRGLGRVRVDKRAPAPGWSELPVEEFWALLRKALGEALAMAGAEAAEIAGVSYSSQANTFVLLDAQERPLTPLIFWTDTRGDPLAENAAAFGQTEEFRRRIGWAGVNAQMAVAKWRWMKTHHPATWGRVVRAMTISDYLTCALTGERVGDSSTAALLGLYDLGTKRWWPEALAAFEVEEKVLSQPLAPGTGGLVTRSAAQELVGLRAGLPFAVGALDHYMAALGSGIEVVADVSISTGTVLAALTMVDRVEPLPGCYCGPGTGDRFYRLAFDPDGAGPLEAYQQQHCPEVPLATLLAAQDDSGVILGANLRPHASALRGMAEAIANRHAELVRTVVREKVRRVVATGGGARSPLLLQITANALRVPVVTTDCLERACLGAAASAAVAAGWYARIETALAAMVHEAREFAPTDA</sequence>
<dbReference type="KEGG" id="ole:K0B96_14665"/>
<comment type="similarity">
    <text evidence="1">Belongs to the FGGY kinase family.</text>
</comment>
<dbReference type="InterPro" id="IPR043129">
    <property type="entry name" value="ATPase_NBD"/>
</dbReference>